<accession>C7RGF1</accession>
<evidence type="ECO:0000256" key="1">
    <source>
        <dbReference type="ARBA" id="ARBA00007957"/>
    </source>
</evidence>
<protein>
    <submittedName>
        <fullName evidence="9">Ferric uptake regulator, Fur family</fullName>
    </submittedName>
</protein>
<keyword evidence="6" id="KW-0804">Transcription</keyword>
<evidence type="ECO:0000313" key="10">
    <source>
        <dbReference type="Proteomes" id="UP000002294"/>
    </source>
</evidence>
<keyword evidence="2" id="KW-0678">Repressor</keyword>
<comment type="similarity">
    <text evidence="1">Belongs to the Fur family.</text>
</comment>
<dbReference type="AlphaFoldDB" id="C7RGF1"/>
<keyword evidence="5" id="KW-0238">DNA-binding</keyword>
<dbReference type="Proteomes" id="UP000002294">
    <property type="component" value="Chromosome"/>
</dbReference>
<dbReference type="PANTHER" id="PTHR33202">
    <property type="entry name" value="ZINC UPTAKE REGULATION PROTEIN"/>
    <property type="match status" value="1"/>
</dbReference>
<feature type="binding site" evidence="7">
    <location>
        <position position="133"/>
    </location>
    <ligand>
        <name>Zn(2+)</name>
        <dbReference type="ChEBI" id="CHEBI:29105"/>
    </ligand>
</feature>
<gene>
    <name evidence="9" type="ordered locus">Apre_0515</name>
</gene>
<dbReference type="InterPro" id="IPR036388">
    <property type="entry name" value="WH-like_DNA-bd_sf"/>
</dbReference>
<keyword evidence="3 7" id="KW-0862">Zinc</keyword>
<dbReference type="InterPro" id="IPR002481">
    <property type="entry name" value="FUR"/>
</dbReference>
<feature type="binding site" evidence="7">
    <location>
        <position position="93"/>
    </location>
    <ligand>
        <name>Zn(2+)</name>
        <dbReference type="ChEBI" id="CHEBI:29105"/>
    </ligand>
</feature>
<reference evidence="9 10" key="1">
    <citation type="journal article" date="2009" name="Stand. Genomic Sci.">
        <title>Complete genome sequence of Anaerococcus prevotii type strain (PC1).</title>
        <authorList>
            <person name="Labutti K."/>
            <person name="Pukall R."/>
            <person name="Steenblock K."/>
            <person name="Glavina Del Rio T."/>
            <person name="Tice H."/>
            <person name="Copeland A."/>
            <person name="Cheng J.F."/>
            <person name="Lucas S."/>
            <person name="Chen F."/>
            <person name="Nolan M."/>
            <person name="Bruce D."/>
            <person name="Goodwin L."/>
            <person name="Pitluck S."/>
            <person name="Ivanova N."/>
            <person name="Mavromatis K."/>
            <person name="Ovchinnikova G."/>
            <person name="Pati A."/>
            <person name="Chen A."/>
            <person name="Palaniappan K."/>
            <person name="Land M."/>
            <person name="Hauser L."/>
            <person name="Chang Y.J."/>
            <person name="Jeffries C.D."/>
            <person name="Chain P."/>
            <person name="Saunders E."/>
            <person name="Brettin T."/>
            <person name="Detter J.C."/>
            <person name="Han C."/>
            <person name="Goker M."/>
            <person name="Bristow J."/>
            <person name="Eisen J.A."/>
            <person name="Markowitz V."/>
            <person name="Hugenholtz P."/>
            <person name="Kyrpides N.C."/>
            <person name="Klenk H.P."/>
            <person name="Lapidus A."/>
        </authorList>
    </citation>
    <scope>NUCLEOTIDE SEQUENCE [LARGE SCALE GENOMIC DNA]</scope>
    <source>
        <strain evidence="10">ATCC 9321 / DSM 20548 / JCM 6508 / NCTC 11806 / PC1</strain>
    </source>
</reference>
<keyword evidence="7" id="KW-0479">Metal-binding</keyword>
<organism evidence="9 10">
    <name type="scientific">Anaerococcus prevotii (strain ATCC 9321 / DSM 20548 / JCM 6508 / NCTC 11806 / PC1)</name>
    <name type="common">Peptostreptococcus prevotii</name>
    <name type="synonym">Peptococcus prevotii</name>
    <dbReference type="NCBI Taxonomy" id="525919"/>
    <lineage>
        <taxon>Bacteria</taxon>
        <taxon>Bacillati</taxon>
        <taxon>Bacillota</taxon>
        <taxon>Tissierellia</taxon>
        <taxon>Tissierellales</taxon>
        <taxon>Peptoniphilaceae</taxon>
        <taxon>Anaerococcus</taxon>
    </lineage>
</organism>
<dbReference type="SUPFAM" id="SSF46785">
    <property type="entry name" value="Winged helix' DNA-binding domain"/>
    <property type="match status" value="1"/>
</dbReference>
<evidence type="ECO:0000313" key="9">
    <source>
        <dbReference type="EMBL" id="ACV28562.1"/>
    </source>
</evidence>
<dbReference type="GO" id="GO:0008270">
    <property type="term" value="F:zinc ion binding"/>
    <property type="evidence" value="ECO:0007669"/>
    <property type="project" value="TreeGrafter"/>
</dbReference>
<sequence>MKIENILKDKGLRITKQRKLILETIAKEENPISAEEIYATIKDKTKLDLSTIYRNLNTLEEAEILLKTTNVDGISYYQLNNDEHKHFITCTSCKKKFVIENCPVHFLEEKIEKETGFLINGHNFEFTGICPECQKKENLEKL</sequence>
<dbReference type="RefSeq" id="WP_015777473.1">
    <property type="nucleotide sequence ID" value="NC_013171.1"/>
</dbReference>
<dbReference type="Gene3D" id="3.30.1490.190">
    <property type="match status" value="1"/>
</dbReference>
<dbReference type="GO" id="GO:0003700">
    <property type="term" value="F:DNA-binding transcription factor activity"/>
    <property type="evidence" value="ECO:0007669"/>
    <property type="project" value="InterPro"/>
</dbReference>
<proteinExistence type="inferred from homology"/>
<name>C7RGF1_ANAPD</name>
<dbReference type="InterPro" id="IPR036390">
    <property type="entry name" value="WH_DNA-bd_sf"/>
</dbReference>
<evidence type="ECO:0000256" key="4">
    <source>
        <dbReference type="ARBA" id="ARBA00023015"/>
    </source>
</evidence>
<evidence type="ECO:0000256" key="7">
    <source>
        <dbReference type="PIRSR" id="PIRSR602481-1"/>
    </source>
</evidence>
<evidence type="ECO:0000256" key="3">
    <source>
        <dbReference type="ARBA" id="ARBA00022833"/>
    </source>
</evidence>
<dbReference type="KEGG" id="apr:Apre_0515"/>
<dbReference type="PANTHER" id="PTHR33202:SF7">
    <property type="entry name" value="FERRIC UPTAKE REGULATION PROTEIN"/>
    <property type="match status" value="1"/>
</dbReference>
<dbReference type="CDD" id="cd07153">
    <property type="entry name" value="Fur_like"/>
    <property type="match status" value="1"/>
</dbReference>
<dbReference type="STRING" id="525919.Apre_0515"/>
<dbReference type="Pfam" id="PF01475">
    <property type="entry name" value="FUR"/>
    <property type="match status" value="1"/>
</dbReference>
<comment type="cofactor">
    <cofactor evidence="7">
        <name>Zn(2+)</name>
        <dbReference type="ChEBI" id="CHEBI:29105"/>
    </cofactor>
    <text evidence="7">Binds 1 zinc ion per subunit.</text>
</comment>
<feature type="binding site" evidence="7">
    <location>
        <position position="90"/>
    </location>
    <ligand>
        <name>Zn(2+)</name>
        <dbReference type="ChEBI" id="CHEBI:29105"/>
    </ligand>
</feature>
<evidence type="ECO:0000256" key="2">
    <source>
        <dbReference type="ARBA" id="ARBA00022491"/>
    </source>
</evidence>
<dbReference type="EMBL" id="CP001708">
    <property type="protein sequence ID" value="ACV28562.1"/>
    <property type="molecule type" value="Genomic_DNA"/>
</dbReference>
<dbReference type="GO" id="GO:0000976">
    <property type="term" value="F:transcription cis-regulatory region binding"/>
    <property type="evidence" value="ECO:0007669"/>
    <property type="project" value="TreeGrafter"/>
</dbReference>
<feature type="binding site" evidence="7">
    <location>
        <position position="130"/>
    </location>
    <ligand>
        <name>Zn(2+)</name>
        <dbReference type="ChEBI" id="CHEBI:29105"/>
    </ligand>
</feature>
<keyword evidence="10" id="KW-1185">Reference proteome</keyword>
<dbReference type="InterPro" id="IPR043135">
    <property type="entry name" value="Fur_C"/>
</dbReference>
<dbReference type="eggNOG" id="COG0735">
    <property type="taxonomic scope" value="Bacteria"/>
</dbReference>
<dbReference type="GO" id="GO:0045892">
    <property type="term" value="P:negative regulation of DNA-templated transcription"/>
    <property type="evidence" value="ECO:0007669"/>
    <property type="project" value="TreeGrafter"/>
</dbReference>
<evidence type="ECO:0000256" key="6">
    <source>
        <dbReference type="ARBA" id="ARBA00023163"/>
    </source>
</evidence>
<dbReference type="Gene3D" id="1.10.10.10">
    <property type="entry name" value="Winged helix-like DNA-binding domain superfamily/Winged helix DNA-binding domain"/>
    <property type="match status" value="1"/>
</dbReference>
<keyword evidence="8" id="KW-0408">Iron</keyword>
<evidence type="ECO:0000256" key="5">
    <source>
        <dbReference type="ARBA" id="ARBA00023125"/>
    </source>
</evidence>
<keyword evidence="4" id="KW-0805">Transcription regulation</keyword>
<dbReference type="OrthoDB" id="8659436at2"/>
<dbReference type="GO" id="GO:1900376">
    <property type="term" value="P:regulation of secondary metabolite biosynthetic process"/>
    <property type="evidence" value="ECO:0007669"/>
    <property type="project" value="TreeGrafter"/>
</dbReference>
<dbReference type="HOGENOM" id="CLU_096072_5_1_9"/>
<comment type="cofactor">
    <cofactor evidence="8">
        <name>Mn(2+)</name>
        <dbReference type="ChEBI" id="CHEBI:29035"/>
    </cofactor>
    <cofactor evidence="8">
        <name>Fe(2+)</name>
        <dbReference type="ChEBI" id="CHEBI:29033"/>
    </cofactor>
    <text evidence="8">Binds 1 Mn(2+) or Fe(2+) ion per subunit.</text>
</comment>
<evidence type="ECO:0000256" key="8">
    <source>
        <dbReference type="PIRSR" id="PIRSR602481-2"/>
    </source>
</evidence>
<feature type="binding site" evidence="8">
    <location>
        <position position="84"/>
    </location>
    <ligand>
        <name>Fe cation</name>
        <dbReference type="ChEBI" id="CHEBI:24875"/>
    </ligand>
</feature>
<feature type="binding site" evidence="8">
    <location>
        <position position="122"/>
    </location>
    <ligand>
        <name>Fe cation</name>
        <dbReference type="ChEBI" id="CHEBI:24875"/>
    </ligand>
</feature>